<sequence length="168" mass="19382">MAQTKYFHRERSESIGARKGLLGRFSPPLLWVPRYKLDPNGNGSTRKHVLICWEQLVSRHWGQRKPGCYYAKAKPNEMQKPRRVMEKKERGLTRRGAERHRCTGFSAPPARLSSLPQLFHLNHRLTPSIRYNHLSTKRPLAKRHALILQSRDAVDIPVVCGVDIFVAP</sequence>
<proteinExistence type="predicted"/>
<gene>
    <name evidence="1 3" type="ORF">BDZ99DRAFT_483797</name>
</gene>
<dbReference type="EMBL" id="MU003732">
    <property type="protein sequence ID" value="KAF2801301.1"/>
    <property type="molecule type" value="Genomic_DNA"/>
</dbReference>
<reference evidence="1 3" key="1">
    <citation type="journal article" date="2020" name="Stud. Mycol.">
        <title>101 Dothideomycetes genomes: a test case for predicting lifestyles and emergence of pathogens.</title>
        <authorList>
            <person name="Haridas S."/>
            <person name="Albert R."/>
            <person name="Binder M."/>
            <person name="Bloem J."/>
            <person name="Labutti K."/>
            <person name="Salamov A."/>
            <person name="Andreopoulos B."/>
            <person name="Baker S."/>
            <person name="Barry K."/>
            <person name="Bills G."/>
            <person name="Bluhm B."/>
            <person name="Cannon C."/>
            <person name="Castanera R."/>
            <person name="Culley D."/>
            <person name="Daum C."/>
            <person name="Ezra D."/>
            <person name="Gonzalez J."/>
            <person name="Henrissat B."/>
            <person name="Kuo A."/>
            <person name="Liang C."/>
            <person name="Lipzen A."/>
            <person name="Lutzoni F."/>
            <person name="Magnuson J."/>
            <person name="Mondo S."/>
            <person name="Nolan M."/>
            <person name="Ohm R."/>
            <person name="Pangilinan J."/>
            <person name="Park H.-J."/>
            <person name="Ramirez L."/>
            <person name="Alfaro M."/>
            <person name="Sun H."/>
            <person name="Tritt A."/>
            <person name="Yoshinaga Y."/>
            <person name="Zwiers L.-H."/>
            <person name="Turgeon B."/>
            <person name="Goodwin S."/>
            <person name="Spatafora J."/>
            <person name="Crous P."/>
            <person name="Grigoriev I."/>
        </authorList>
    </citation>
    <scope>NUCLEOTIDE SEQUENCE</scope>
    <source>
        <strain evidence="1 3">CBS 304.34</strain>
    </source>
</reference>
<evidence type="ECO:0000313" key="3">
    <source>
        <dbReference type="RefSeq" id="XP_033568265.1"/>
    </source>
</evidence>
<dbReference type="AlphaFoldDB" id="A0A6A6XXN1"/>
<evidence type="ECO:0000313" key="2">
    <source>
        <dbReference type="Proteomes" id="UP000504636"/>
    </source>
</evidence>
<evidence type="ECO:0000313" key="1">
    <source>
        <dbReference type="EMBL" id="KAF2801301.1"/>
    </source>
</evidence>
<dbReference type="Proteomes" id="UP000504636">
    <property type="component" value="Unplaced"/>
</dbReference>
<dbReference type="RefSeq" id="XP_033568265.1">
    <property type="nucleotide sequence ID" value="XM_033722598.1"/>
</dbReference>
<organism evidence="1">
    <name type="scientific">Mytilinidion resinicola</name>
    <dbReference type="NCBI Taxonomy" id="574789"/>
    <lineage>
        <taxon>Eukaryota</taxon>
        <taxon>Fungi</taxon>
        <taxon>Dikarya</taxon>
        <taxon>Ascomycota</taxon>
        <taxon>Pezizomycotina</taxon>
        <taxon>Dothideomycetes</taxon>
        <taxon>Pleosporomycetidae</taxon>
        <taxon>Mytilinidiales</taxon>
        <taxon>Mytilinidiaceae</taxon>
        <taxon>Mytilinidion</taxon>
    </lineage>
</organism>
<reference evidence="3" key="3">
    <citation type="submission" date="2025-04" db="UniProtKB">
        <authorList>
            <consortium name="RefSeq"/>
        </authorList>
    </citation>
    <scope>IDENTIFICATION</scope>
    <source>
        <strain evidence="3">CBS 304.34</strain>
    </source>
</reference>
<protein>
    <submittedName>
        <fullName evidence="1 3">Uncharacterized protein</fullName>
    </submittedName>
</protein>
<name>A0A6A6XXN1_9PEZI</name>
<keyword evidence="2" id="KW-1185">Reference proteome</keyword>
<accession>A0A6A6XXN1</accession>
<reference evidence="3" key="2">
    <citation type="submission" date="2020-04" db="EMBL/GenBank/DDBJ databases">
        <authorList>
            <consortium name="NCBI Genome Project"/>
        </authorList>
    </citation>
    <scope>NUCLEOTIDE SEQUENCE</scope>
    <source>
        <strain evidence="3">CBS 304.34</strain>
    </source>
</reference>
<dbReference type="GeneID" id="54463491"/>